<feature type="site" description="Transition state stabilizer" evidence="9">
    <location>
        <position position="71"/>
    </location>
</feature>
<dbReference type="GO" id="GO:0006508">
    <property type="term" value="P:proteolysis"/>
    <property type="evidence" value="ECO:0007669"/>
    <property type="project" value="UniProtKB-KW"/>
</dbReference>
<evidence type="ECO:0000256" key="10">
    <source>
        <dbReference type="PIRNR" id="PIRNR026671"/>
    </source>
</evidence>
<gene>
    <name evidence="11" type="primary">vanX</name>
    <name evidence="11" type="ORF">ICC18_32375</name>
</gene>
<dbReference type="Pfam" id="PF01427">
    <property type="entry name" value="Peptidase_M15"/>
    <property type="match status" value="1"/>
</dbReference>
<dbReference type="InterPro" id="IPR058213">
    <property type="entry name" value="VanX_actinomycetes/firmicutes"/>
</dbReference>
<dbReference type="NCBIfam" id="NF033115">
    <property type="entry name" value="dipept_VanX"/>
    <property type="match status" value="1"/>
</dbReference>
<keyword evidence="8 10" id="KW-0961">Cell wall biogenesis/degradation</keyword>
<organism evidence="11 12">
    <name type="scientific">Paenibacillus sedimenti</name>
    <dbReference type="NCBI Taxonomy" id="2770274"/>
    <lineage>
        <taxon>Bacteria</taxon>
        <taxon>Bacillati</taxon>
        <taxon>Bacillota</taxon>
        <taxon>Bacilli</taxon>
        <taxon>Bacillales</taxon>
        <taxon>Paenibacillaceae</taxon>
        <taxon>Paenibacillus</taxon>
    </lineage>
</organism>
<evidence type="ECO:0000256" key="1">
    <source>
        <dbReference type="ARBA" id="ARBA00001362"/>
    </source>
</evidence>
<dbReference type="PANTHER" id="PTHR43126:SF1">
    <property type="entry name" value="D-ALANYL-D-ALANINE DIPEPTIDASE"/>
    <property type="match status" value="1"/>
</dbReference>
<dbReference type="AlphaFoldDB" id="A0A926QNU6"/>
<evidence type="ECO:0000256" key="9">
    <source>
        <dbReference type="HAMAP-Rule" id="MF_01924"/>
    </source>
</evidence>
<feature type="active site" description="Proton donor/acceptor" evidence="9">
    <location>
        <position position="181"/>
    </location>
</feature>
<reference evidence="11" key="1">
    <citation type="submission" date="2020-09" db="EMBL/GenBank/DDBJ databases">
        <title>Draft Genome Sequence of Paenibacillus sp. WST5.</title>
        <authorList>
            <person name="Bao Z."/>
        </authorList>
    </citation>
    <scope>NUCLEOTIDE SEQUENCE</scope>
    <source>
        <strain evidence="11">WST5</strain>
    </source>
</reference>
<comment type="catalytic activity">
    <reaction evidence="1 9 10">
        <text>D-alanyl-D-alanine + H2O = 2 D-alanine</text>
        <dbReference type="Rhea" id="RHEA:20661"/>
        <dbReference type="ChEBI" id="CHEBI:15377"/>
        <dbReference type="ChEBI" id="CHEBI:57416"/>
        <dbReference type="ChEBI" id="CHEBI:57822"/>
        <dbReference type="EC" id="3.4.13.22"/>
    </reaction>
</comment>
<evidence type="ECO:0000313" key="11">
    <source>
        <dbReference type="EMBL" id="MBD0384729.1"/>
    </source>
</evidence>
<feature type="binding site" evidence="9">
    <location>
        <position position="184"/>
    </location>
    <ligand>
        <name>Zn(2+)</name>
        <dbReference type="ChEBI" id="CHEBI:29105"/>
        <note>catalytic</note>
    </ligand>
</feature>
<dbReference type="RefSeq" id="WP_188178489.1">
    <property type="nucleotide sequence ID" value="NZ_JACVVD010000025.1"/>
</dbReference>
<evidence type="ECO:0000256" key="7">
    <source>
        <dbReference type="ARBA" id="ARBA00023049"/>
    </source>
</evidence>
<evidence type="ECO:0000256" key="6">
    <source>
        <dbReference type="ARBA" id="ARBA00022997"/>
    </source>
</evidence>
<keyword evidence="3 9" id="KW-0479">Metal-binding</keyword>
<evidence type="ECO:0000256" key="4">
    <source>
        <dbReference type="ARBA" id="ARBA00022801"/>
    </source>
</evidence>
<dbReference type="Proteomes" id="UP000650466">
    <property type="component" value="Unassembled WGS sequence"/>
</dbReference>
<protein>
    <recommendedName>
        <fullName evidence="9 10">D-alanyl-D-alanine dipeptidase</fullName>
        <shortName evidence="9 10">D-Ala-D-Ala dipeptidase</shortName>
        <ecNumber evidence="9 10">3.4.13.22</ecNumber>
    </recommendedName>
</protein>
<dbReference type="GO" id="GO:0008237">
    <property type="term" value="F:metallopeptidase activity"/>
    <property type="evidence" value="ECO:0007669"/>
    <property type="project" value="UniProtKB-KW"/>
</dbReference>
<keyword evidence="5 9" id="KW-0862">Zinc</keyword>
<keyword evidence="6 9" id="KW-0224">Dipeptidase</keyword>
<accession>A0A926QNU6</accession>
<evidence type="ECO:0000256" key="3">
    <source>
        <dbReference type="ARBA" id="ARBA00022723"/>
    </source>
</evidence>
<comment type="cofactor">
    <cofactor evidence="9">
        <name>Zn(2+)</name>
        <dbReference type="ChEBI" id="CHEBI:29105"/>
    </cofactor>
    <text evidence="9">Binds 1 zinc ion per subunit.</text>
</comment>
<comment type="similarity">
    <text evidence="9 10">Belongs to the peptidase M15D family.</text>
</comment>
<proteinExistence type="inferred from homology"/>
<evidence type="ECO:0000256" key="8">
    <source>
        <dbReference type="ARBA" id="ARBA00023316"/>
    </source>
</evidence>
<feature type="binding site" evidence="9">
    <location>
        <position position="123"/>
    </location>
    <ligand>
        <name>Zn(2+)</name>
        <dbReference type="ChEBI" id="CHEBI:29105"/>
        <note>catalytic</note>
    </ligand>
</feature>
<dbReference type="GO" id="GO:0160237">
    <property type="term" value="F:D-Ala-D-Ala dipeptidase activity"/>
    <property type="evidence" value="ECO:0007669"/>
    <property type="project" value="UniProtKB-EC"/>
</dbReference>
<keyword evidence="7 9" id="KW-0482">Metalloprotease</keyword>
<keyword evidence="12" id="KW-1185">Reference proteome</keyword>
<dbReference type="EMBL" id="JACVVD010000025">
    <property type="protein sequence ID" value="MBD0384729.1"/>
    <property type="molecule type" value="Genomic_DNA"/>
</dbReference>
<evidence type="ECO:0000313" key="12">
    <source>
        <dbReference type="Proteomes" id="UP000650466"/>
    </source>
</evidence>
<keyword evidence="4 9" id="KW-0378">Hydrolase</keyword>
<dbReference type="PANTHER" id="PTHR43126">
    <property type="entry name" value="D-ALANYL-D-ALANINE DIPEPTIDASE"/>
    <property type="match status" value="1"/>
</dbReference>
<dbReference type="InterPro" id="IPR000755">
    <property type="entry name" value="A_A_dipeptidase"/>
</dbReference>
<comment type="caution">
    <text evidence="11">The sequence shown here is derived from an EMBL/GenBank/DDBJ whole genome shotgun (WGS) entry which is preliminary data.</text>
</comment>
<dbReference type="HAMAP" id="MF_01924">
    <property type="entry name" value="A_A_dipeptidase"/>
    <property type="match status" value="1"/>
</dbReference>
<evidence type="ECO:0000256" key="2">
    <source>
        <dbReference type="ARBA" id="ARBA00022670"/>
    </source>
</evidence>
<dbReference type="CDD" id="cd14817">
    <property type="entry name" value="D-Ala-D-Ala_dipeptidase_VanX"/>
    <property type="match status" value="1"/>
</dbReference>
<name>A0A926QNU6_9BACL</name>
<dbReference type="SUPFAM" id="SSF55166">
    <property type="entry name" value="Hedgehog/DD-peptidase"/>
    <property type="match status" value="1"/>
</dbReference>
<dbReference type="InterPro" id="IPR009045">
    <property type="entry name" value="Zn_M74/Hedgehog-like"/>
</dbReference>
<feature type="binding site" evidence="9">
    <location>
        <position position="116"/>
    </location>
    <ligand>
        <name>Zn(2+)</name>
        <dbReference type="ChEBI" id="CHEBI:29105"/>
        <note>catalytic</note>
    </ligand>
</feature>
<dbReference type="EC" id="3.4.13.22" evidence="9 10"/>
<keyword evidence="2 9" id="KW-0645">Protease</keyword>
<sequence>MEKGFVFLDEVLPGIRWDAKYATWDNFTGKPVDGYEVNRIVGTNALAAALLVAQEQAADLGYGLLLWDGYRPQRAVNRFVQWSEEPEDGRTKSKHYPNINRSEMIQKGYVATQSSHSRGSAIDLTLYRADTGALVPMGGDFDLMDVISHHGAKGITNAETKNRRLLRSIMESSGFNSYDCEWWHYSLKKEPYPSTYFDFPISLDSEKFLLKNCLIVK</sequence>
<dbReference type="Gene3D" id="3.30.1380.10">
    <property type="match status" value="1"/>
</dbReference>
<dbReference type="GO" id="GO:0071555">
    <property type="term" value="P:cell wall organization"/>
    <property type="evidence" value="ECO:0007669"/>
    <property type="project" value="UniProtKB-KW"/>
</dbReference>
<comment type="function">
    <text evidence="9 10">Catalyzes hydrolysis of the D-alanyl-D-alanine dipeptide.</text>
</comment>
<dbReference type="PIRSF" id="PIRSF026671">
    <property type="entry name" value="AA_dipeptidase"/>
    <property type="match status" value="1"/>
</dbReference>
<evidence type="ECO:0000256" key="5">
    <source>
        <dbReference type="ARBA" id="ARBA00022833"/>
    </source>
</evidence>
<dbReference type="GO" id="GO:0008270">
    <property type="term" value="F:zinc ion binding"/>
    <property type="evidence" value="ECO:0007669"/>
    <property type="project" value="UniProtKB-UniRule"/>
</dbReference>